<organism evidence="10 11">
    <name type="scientific">Cohnella terricola</name>
    <dbReference type="NCBI Taxonomy" id="1289167"/>
    <lineage>
        <taxon>Bacteria</taxon>
        <taxon>Bacillati</taxon>
        <taxon>Bacillota</taxon>
        <taxon>Bacilli</taxon>
        <taxon>Bacillales</taxon>
        <taxon>Paenibacillaceae</taxon>
        <taxon>Cohnella</taxon>
    </lineage>
</organism>
<dbReference type="PANTHER" id="PTHR43840:SF15">
    <property type="entry name" value="MITOCHONDRIAL METAL TRANSPORTER 1-RELATED"/>
    <property type="match status" value="1"/>
</dbReference>
<feature type="transmembrane region" description="Helical" evidence="7">
    <location>
        <begin position="179"/>
        <end position="200"/>
    </location>
</feature>
<feature type="domain" description="Cation efflux protein cytoplasmic" evidence="9">
    <location>
        <begin position="216"/>
        <end position="292"/>
    </location>
</feature>
<evidence type="ECO:0000313" key="10">
    <source>
        <dbReference type="EMBL" id="TVX97142.1"/>
    </source>
</evidence>
<dbReference type="Pfam" id="PF16916">
    <property type="entry name" value="ZT_dimer"/>
    <property type="match status" value="1"/>
</dbReference>
<feature type="transmembrane region" description="Helical" evidence="7">
    <location>
        <begin position="12"/>
        <end position="34"/>
    </location>
</feature>
<dbReference type="Gene3D" id="3.30.70.1350">
    <property type="entry name" value="Cation efflux protein, cytoplasmic domain"/>
    <property type="match status" value="1"/>
</dbReference>
<feature type="transmembrane region" description="Helical" evidence="7">
    <location>
        <begin position="153"/>
        <end position="173"/>
    </location>
</feature>
<comment type="similarity">
    <text evidence="2">Belongs to the cation diffusion facilitator (CDF) transporter (TC 2.A.4) family.</text>
</comment>
<dbReference type="InterPro" id="IPR050291">
    <property type="entry name" value="CDF_Transporter"/>
</dbReference>
<dbReference type="InterPro" id="IPR027469">
    <property type="entry name" value="Cation_efflux_TMD_sf"/>
</dbReference>
<dbReference type="NCBIfam" id="TIGR01297">
    <property type="entry name" value="CDF"/>
    <property type="match status" value="1"/>
</dbReference>
<feature type="domain" description="Cation efflux protein transmembrane" evidence="8">
    <location>
        <begin position="12"/>
        <end position="211"/>
    </location>
</feature>
<dbReference type="PANTHER" id="PTHR43840">
    <property type="entry name" value="MITOCHONDRIAL METAL TRANSPORTER 1-RELATED"/>
    <property type="match status" value="1"/>
</dbReference>
<dbReference type="InterPro" id="IPR058533">
    <property type="entry name" value="Cation_efflux_TM"/>
</dbReference>
<keyword evidence="3" id="KW-0813">Transport</keyword>
<proteinExistence type="inferred from homology"/>
<dbReference type="InterPro" id="IPR002524">
    <property type="entry name" value="Cation_efflux"/>
</dbReference>
<comment type="caution">
    <text evidence="10">The sequence shown here is derived from an EMBL/GenBank/DDBJ whole genome shotgun (WGS) entry which is preliminary data.</text>
</comment>
<dbReference type="GO" id="GO:0008324">
    <property type="term" value="F:monoatomic cation transmembrane transporter activity"/>
    <property type="evidence" value="ECO:0007669"/>
    <property type="project" value="InterPro"/>
</dbReference>
<dbReference type="Gene3D" id="1.20.1510.10">
    <property type="entry name" value="Cation efflux protein transmembrane domain"/>
    <property type="match status" value="1"/>
</dbReference>
<name>A0A559JB81_9BACL</name>
<dbReference type="SUPFAM" id="SSF160240">
    <property type="entry name" value="Cation efflux protein cytoplasmic domain-like"/>
    <property type="match status" value="1"/>
</dbReference>
<dbReference type="RefSeq" id="WP_144705601.1">
    <property type="nucleotide sequence ID" value="NZ_VNJJ01000013.1"/>
</dbReference>
<protein>
    <submittedName>
        <fullName evidence="10">Cation transporter</fullName>
    </submittedName>
</protein>
<reference evidence="10 11" key="1">
    <citation type="submission" date="2019-07" db="EMBL/GenBank/DDBJ databases">
        <authorList>
            <person name="Kim J."/>
        </authorList>
    </citation>
    <scope>NUCLEOTIDE SEQUENCE [LARGE SCALE GENOMIC DNA]</scope>
    <source>
        <strain evidence="10 11">G13</strain>
    </source>
</reference>
<evidence type="ECO:0000256" key="2">
    <source>
        <dbReference type="ARBA" id="ARBA00008114"/>
    </source>
</evidence>
<evidence type="ECO:0000256" key="6">
    <source>
        <dbReference type="ARBA" id="ARBA00023136"/>
    </source>
</evidence>
<dbReference type="OrthoDB" id="9806522at2"/>
<dbReference type="AlphaFoldDB" id="A0A559JB81"/>
<dbReference type="InterPro" id="IPR036837">
    <property type="entry name" value="Cation_efflux_CTD_sf"/>
</dbReference>
<feature type="transmembrane region" description="Helical" evidence="7">
    <location>
        <begin position="113"/>
        <end position="132"/>
    </location>
</feature>
<evidence type="ECO:0000259" key="9">
    <source>
        <dbReference type="Pfam" id="PF16916"/>
    </source>
</evidence>
<evidence type="ECO:0000256" key="1">
    <source>
        <dbReference type="ARBA" id="ARBA00004141"/>
    </source>
</evidence>
<evidence type="ECO:0000313" key="11">
    <source>
        <dbReference type="Proteomes" id="UP000316330"/>
    </source>
</evidence>
<gene>
    <name evidence="10" type="ORF">FPZ45_19540</name>
</gene>
<dbReference type="SUPFAM" id="SSF161111">
    <property type="entry name" value="Cation efflux protein transmembrane domain-like"/>
    <property type="match status" value="1"/>
</dbReference>
<accession>A0A559JB81</accession>
<feature type="transmembrane region" description="Helical" evidence="7">
    <location>
        <begin position="79"/>
        <end position="101"/>
    </location>
</feature>
<dbReference type="Pfam" id="PF01545">
    <property type="entry name" value="Cation_efflux"/>
    <property type="match status" value="1"/>
</dbReference>
<evidence type="ECO:0000256" key="3">
    <source>
        <dbReference type="ARBA" id="ARBA00022448"/>
    </source>
</evidence>
<dbReference type="Proteomes" id="UP000316330">
    <property type="component" value="Unassembled WGS sequence"/>
</dbReference>
<evidence type="ECO:0000259" key="8">
    <source>
        <dbReference type="Pfam" id="PF01545"/>
    </source>
</evidence>
<keyword evidence="6 7" id="KW-0472">Membrane</keyword>
<evidence type="ECO:0000256" key="5">
    <source>
        <dbReference type="ARBA" id="ARBA00022989"/>
    </source>
</evidence>
<evidence type="ECO:0000256" key="4">
    <source>
        <dbReference type="ARBA" id="ARBA00022692"/>
    </source>
</evidence>
<evidence type="ECO:0000256" key="7">
    <source>
        <dbReference type="SAM" id="Phobius"/>
    </source>
</evidence>
<dbReference type="FunFam" id="1.20.1510.10:FF:000006">
    <property type="entry name" value="Divalent cation efflux transporter"/>
    <property type="match status" value="1"/>
</dbReference>
<sequence length="303" mass="32922">MADRHHSGLLAIWISLISNIFLTVLKVTAGIVLASPVLLADGVHNAGDIIATVAALTSSMISNKPADDDHPYGHGKAEVVASAFVAVVLALAAIWIGYQSIAALFEPPAGENWLALGAAAVSLVWKQALYIYTIRVGKATNSKSVLATAYDHLADVYASLAAVLGIGLALLGDRLGWDWAAYGDPIAGIIVSVLVLKLAYEIGRDSINILMEHNVDPEKLAHYENLLRTVSQVKRIDRVRAREHGHYIIVDIRVGVPHDYTIQQGHDISRELKKLIMDYDPDVIEVMIHLNPWEPKEPVATSR</sequence>
<keyword evidence="4 7" id="KW-0812">Transmembrane</keyword>
<keyword evidence="11" id="KW-1185">Reference proteome</keyword>
<keyword evidence="5 7" id="KW-1133">Transmembrane helix</keyword>
<dbReference type="InterPro" id="IPR027470">
    <property type="entry name" value="Cation_efflux_CTD"/>
</dbReference>
<dbReference type="GO" id="GO:0016020">
    <property type="term" value="C:membrane"/>
    <property type="evidence" value="ECO:0007669"/>
    <property type="project" value="UniProtKB-SubCell"/>
</dbReference>
<comment type="subcellular location">
    <subcellularLocation>
        <location evidence="1">Membrane</location>
        <topology evidence="1">Multi-pass membrane protein</topology>
    </subcellularLocation>
</comment>
<dbReference type="EMBL" id="VNJJ01000013">
    <property type="protein sequence ID" value="TVX97142.1"/>
    <property type="molecule type" value="Genomic_DNA"/>
</dbReference>